<reference evidence="9 10" key="1">
    <citation type="submission" date="2013-12" db="EMBL/GenBank/DDBJ databases">
        <title>Draft genome sequence of Caloranaerobacter sp. H53214.</title>
        <authorList>
            <person name="Jiang L.J."/>
            <person name="Shao Z.Z."/>
            <person name="Long M.N."/>
        </authorList>
    </citation>
    <scope>NUCLEOTIDE SEQUENCE [LARGE SCALE GENOMIC DNA]</scope>
    <source>
        <strain evidence="9 10">H53214</strain>
    </source>
</reference>
<keyword evidence="4 5" id="KW-0269">Exonuclease</keyword>
<dbReference type="GO" id="GO:0006308">
    <property type="term" value="P:DNA catabolic process"/>
    <property type="evidence" value="ECO:0007669"/>
    <property type="project" value="UniProtKB-UniRule"/>
</dbReference>
<evidence type="ECO:0000259" key="7">
    <source>
        <dbReference type="Pfam" id="PF02601"/>
    </source>
</evidence>
<dbReference type="CDD" id="cd04489">
    <property type="entry name" value="ExoVII_LU_OBF"/>
    <property type="match status" value="1"/>
</dbReference>
<evidence type="ECO:0000259" key="8">
    <source>
        <dbReference type="Pfam" id="PF13742"/>
    </source>
</evidence>
<dbReference type="EC" id="3.1.11.6" evidence="5"/>
<evidence type="ECO:0000256" key="6">
    <source>
        <dbReference type="RuleBase" id="RU004355"/>
    </source>
</evidence>
<evidence type="ECO:0000256" key="3">
    <source>
        <dbReference type="ARBA" id="ARBA00022801"/>
    </source>
</evidence>
<dbReference type="AlphaFoldDB" id="A0A096BJN7"/>
<comment type="subcellular location">
    <subcellularLocation>
        <location evidence="5 6">Cytoplasm</location>
    </subcellularLocation>
</comment>
<evidence type="ECO:0000313" key="9">
    <source>
        <dbReference type="EMBL" id="KGG81420.1"/>
    </source>
</evidence>
<dbReference type="GO" id="GO:0008855">
    <property type="term" value="F:exodeoxyribonuclease VII activity"/>
    <property type="evidence" value="ECO:0007669"/>
    <property type="project" value="UniProtKB-UniRule"/>
</dbReference>
<dbReference type="STRING" id="1156417.Y919_00210"/>
<dbReference type="InterPro" id="IPR025824">
    <property type="entry name" value="OB-fold_nuc-bd_dom"/>
</dbReference>
<dbReference type="InterPro" id="IPR020579">
    <property type="entry name" value="Exonuc_VII_lsu_C"/>
</dbReference>
<name>A0A096BJN7_9FIRM</name>
<proteinExistence type="inferred from homology"/>
<evidence type="ECO:0000313" key="10">
    <source>
        <dbReference type="Proteomes" id="UP000029622"/>
    </source>
</evidence>
<gene>
    <name evidence="5" type="primary">xseA</name>
    <name evidence="9" type="ORF">Y919_00210</name>
</gene>
<dbReference type="InterPro" id="IPR003753">
    <property type="entry name" value="Exonuc_VII_L"/>
</dbReference>
<dbReference type="NCBIfam" id="TIGR00237">
    <property type="entry name" value="xseA"/>
    <property type="match status" value="1"/>
</dbReference>
<dbReference type="Pfam" id="PF02601">
    <property type="entry name" value="Exonuc_VII_L"/>
    <property type="match status" value="1"/>
</dbReference>
<dbReference type="GO" id="GO:0005737">
    <property type="term" value="C:cytoplasm"/>
    <property type="evidence" value="ECO:0007669"/>
    <property type="project" value="UniProtKB-SubCell"/>
</dbReference>
<dbReference type="GO" id="GO:0003676">
    <property type="term" value="F:nucleic acid binding"/>
    <property type="evidence" value="ECO:0007669"/>
    <property type="project" value="InterPro"/>
</dbReference>
<evidence type="ECO:0000256" key="2">
    <source>
        <dbReference type="ARBA" id="ARBA00022722"/>
    </source>
</evidence>
<dbReference type="GO" id="GO:0009318">
    <property type="term" value="C:exodeoxyribonuclease VII complex"/>
    <property type="evidence" value="ECO:0007669"/>
    <property type="project" value="UniProtKB-UniRule"/>
</dbReference>
<keyword evidence="2 5" id="KW-0540">Nuclease</keyword>
<comment type="similarity">
    <text evidence="5 6">Belongs to the XseA family.</text>
</comment>
<keyword evidence="3 5" id="KW-0378">Hydrolase</keyword>
<evidence type="ECO:0000256" key="5">
    <source>
        <dbReference type="HAMAP-Rule" id="MF_00378"/>
    </source>
</evidence>
<comment type="subunit">
    <text evidence="5">Heterooligomer composed of large and small subunits.</text>
</comment>
<organism evidence="9 10">
    <name type="scientific">Caloranaerobacter azorensis H53214</name>
    <dbReference type="NCBI Taxonomy" id="1156417"/>
    <lineage>
        <taxon>Bacteria</taxon>
        <taxon>Bacillati</taxon>
        <taxon>Bacillota</taxon>
        <taxon>Tissierellia</taxon>
        <taxon>Tissierellales</taxon>
        <taxon>Thermohalobacteraceae</taxon>
        <taxon>Caloranaerobacter</taxon>
    </lineage>
</organism>
<feature type="domain" description="OB-fold nucleic acid binding" evidence="8">
    <location>
        <begin position="6"/>
        <end position="100"/>
    </location>
</feature>
<evidence type="ECO:0000256" key="4">
    <source>
        <dbReference type="ARBA" id="ARBA00022839"/>
    </source>
</evidence>
<dbReference type="Proteomes" id="UP000029622">
    <property type="component" value="Unassembled WGS sequence"/>
</dbReference>
<dbReference type="EMBL" id="AZTB01000001">
    <property type="protein sequence ID" value="KGG81420.1"/>
    <property type="molecule type" value="Genomic_DNA"/>
</dbReference>
<accession>A0A096BJN7</accession>
<feature type="domain" description="Exonuclease VII large subunit C-terminal" evidence="7">
    <location>
        <begin position="124"/>
        <end position="324"/>
    </location>
</feature>
<dbReference type="RefSeq" id="WP_035161154.1">
    <property type="nucleotide sequence ID" value="NZ_AZTB01000001.1"/>
</dbReference>
<dbReference type="PANTHER" id="PTHR30008:SF0">
    <property type="entry name" value="EXODEOXYRIBONUCLEASE 7 LARGE SUBUNIT"/>
    <property type="match status" value="1"/>
</dbReference>
<protein>
    <recommendedName>
        <fullName evidence="5">Exodeoxyribonuclease 7 large subunit</fullName>
        <ecNumber evidence="5">3.1.11.6</ecNumber>
    </recommendedName>
    <alternativeName>
        <fullName evidence="5">Exodeoxyribonuclease VII large subunit</fullName>
        <shortName evidence="5">Exonuclease VII large subunit</shortName>
    </alternativeName>
</protein>
<evidence type="ECO:0000256" key="1">
    <source>
        <dbReference type="ARBA" id="ARBA00022490"/>
    </source>
</evidence>
<comment type="function">
    <text evidence="5">Bidirectionally degrades single-stranded DNA into large acid-insoluble oligonucleotides, which are then degraded further into small acid-soluble oligonucleotides.</text>
</comment>
<dbReference type="Pfam" id="PF13742">
    <property type="entry name" value="tRNA_anti_2"/>
    <property type="match status" value="1"/>
</dbReference>
<dbReference type="PANTHER" id="PTHR30008">
    <property type="entry name" value="EXODEOXYRIBONUCLEASE 7 LARGE SUBUNIT"/>
    <property type="match status" value="1"/>
</dbReference>
<sequence>MEFRALTVSELNNYLKRVLINDPILNSISVEGEISNLKQHKNGHLYFSLKDEKSKVNCVMFNSEVGKIKFNIENGLNVIVSGYVSLYERDGIYQLYVRNIKPVGLGELYLAFEQLKKKLQNEGLFDKEKKKRLPYIPKKVGVVTSPSGAAVRDIIKVMRRRLPSVDIIIYPVLVQGVRAADEISSAIKFFNQMDDIDVIIVGRGGGSIEELWAFNEEIVAKAIYESKIPVVSAVGHETDFTISDYVADLRAPTPSAAAELVVPDIIELKEKIFLQYKRLIKSYEGYIKNKENLIKNYKASISSSRFIERITVTRQKLEYCYRELLNSFDKYISNNLNSINLLNERLNSLNPKKILNRGYAIPIKEDGEIVKSIYDVINGEILTLILNDGSIKVKVIDKSSALGVDSK</sequence>
<comment type="catalytic activity">
    <reaction evidence="5 6">
        <text>Exonucleolytic cleavage in either 5'- to 3'- or 3'- to 5'-direction to yield nucleoside 5'-phosphates.</text>
        <dbReference type="EC" id="3.1.11.6"/>
    </reaction>
</comment>
<keyword evidence="1 5" id="KW-0963">Cytoplasm</keyword>
<comment type="caution">
    <text evidence="9">The sequence shown here is derived from an EMBL/GenBank/DDBJ whole genome shotgun (WGS) entry which is preliminary data.</text>
</comment>
<dbReference type="HAMAP" id="MF_00378">
    <property type="entry name" value="Exonuc_7_L"/>
    <property type="match status" value="1"/>
</dbReference>